<gene>
    <name evidence="3" type="ORF">AAP_04290</name>
</gene>
<protein>
    <recommendedName>
        <fullName evidence="5">Glycosyltransferase 2</fullName>
    </recommendedName>
</protein>
<comment type="caution">
    <text evidence="3">The sequence shown here is derived from an EMBL/GenBank/DDBJ whole genome shotgun (WGS) entry which is preliminary data.</text>
</comment>
<accession>A0A167X1Z6</accession>
<dbReference type="Proteomes" id="UP000242877">
    <property type="component" value="Unassembled WGS sequence"/>
</dbReference>
<dbReference type="AlphaFoldDB" id="A0A167X1Z6"/>
<dbReference type="PANTHER" id="PTHR33604">
    <property type="entry name" value="OSJNBA0004B13.7 PROTEIN"/>
    <property type="match status" value="1"/>
</dbReference>
<feature type="region of interest" description="Disordered" evidence="1">
    <location>
        <begin position="724"/>
        <end position="755"/>
    </location>
</feature>
<dbReference type="OrthoDB" id="5397682at2759"/>
<dbReference type="PANTHER" id="PTHR33604:SF3">
    <property type="entry name" value="OSJNBA0004B13.7 PROTEIN"/>
    <property type="match status" value="1"/>
</dbReference>
<keyword evidence="2" id="KW-0472">Membrane</keyword>
<keyword evidence="2" id="KW-0812">Transmembrane</keyword>
<dbReference type="VEuPathDB" id="FungiDB:AAP_04290"/>
<feature type="region of interest" description="Disordered" evidence="1">
    <location>
        <begin position="575"/>
        <end position="663"/>
    </location>
</feature>
<reference evidence="3 4" key="1">
    <citation type="journal article" date="2016" name="Genome Biol. Evol.">
        <title>Divergent and convergent evolution of fungal pathogenicity.</title>
        <authorList>
            <person name="Shang Y."/>
            <person name="Xiao G."/>
            <person name="Zheng P."/>
            <person name="Cen K."/>
            <person name="Zhan S."/>
            <person name="Wang C."/>
        </authorList>
    </citation>
    <scope>NUCLEOTIDE SEQUENCE [LARGE SCALE GENOMIC DNA]</scope>
    <source>
        <strain evidence="3 4">ARSEF 7405</strain>
    </source>
</reference>
<sequence>MAILPRRSFLSDVELGKKDDDRKKDRASRSSTFRSASRWPLFRRRRVFAVLFGLLCVFLFIKNMPIAMGPPPNRLSPLAQSQSQFSFANPLSTNNDRPPPGAVPLHAESEAQGKPSKGGSAGVGAGSADLSPAQTYGGPIKFYSLAKSLYGLEKLRGSRRDRDAVLFAAADLKALADLVPLACSMAEERKELSVHLAVMGRELVSLEGIQRVNSWSSQECPIVWHDARPDYGPWSTEKRMVTSTRAAMVHLHNNINATVVITHDKAGDEPFLYKGVKEEAKDLDMTHISLPDQALDFTWLSKLNINSLEAFNEPTIDILIQATPQTSGSVIRLLRSLQRGNFFGPVPSLTIELPPKTDPFLSRYLAKMNWPPKSDAQMFTVRRRITPDHISPEEAAIRTLDAFYPKSPSRSHVLVLSPQTVVSPAFYHYLKYSILHYKYSGISKSPVKRLMGISLDLPSKWPTTGDAFSPPEDALPGQKDSKVEANAPFPEFLWQIPTDSAALYFGDKHVVASRSESKAKAQKPELLEKYPSWLGYAFELMRARGYFMVYPAFKREDDFAIAAVHNELWKQPEEFAGKKEEKKEEKKEGDTKKKEDGKKEKRAEPGNENAEDKEAKKPEDGKQASSPSIVENAQATLTAEVTEDKEKNKKKEEKNKDEGMSLDSIEHPILKSAVITDIFTTYPGGLPDLSQLVILPHSKKVTEEAGDFIARTNAYVEEFAKTHGGCKEGEKRPERKGKMNTDDLFCLREEEREAA</sequence>
<feature type="compositionally biased region" description="Polar residues" evidence="1">
    <location>
        <begin position="623"/>
        <end position="639"/>
    </location>
</feature>
<feature type="compositionally biased region" description="Basic and acidic residues" evidence="1">
    <location>
        <begin position="575"/>
        <end position="622"/>
    </location>
</feature>
<evidence type="ECO:0000256" key="2">
    <source>
        <dbReference type="SAM" id="Phobius"/>
    </source>
</evidence>
<dbReference type="EMBL" id="AZGZ01000020">
    <property type="protein sequence ID" value="KZZ89535.1"/>
    <property type="molecule type" value="Genomic_DNA"/>
</dbReference>
<feature type="region of interest" description="Disordered" evidence="1">
    <location>
        <begin position="88"/>
        <end position="125"/>
    </location>
</feature>
<evidence type="ECO:0008006" key="5">
    <source>
        <dbReference type="Google" id="ProtNLM"/>
    </source>
</evidence>
<evidence type="ECO:0000256" key="1">
    <source>
        <dbReference type="SAM" id="MobiDB-lite"/>
    </source>
</evidence>
<feature type="transmembrane region" description="Helical" evidence="2">
    <location>
        <begin position="47"/>
        <end position="68"/>
    </location>
</feature>
<keyword evidence="2" id="KW-1133">Transmembrane helix</keyword>
<keyword evidence="4" id="KW-1185">Reference proteome</keyword>
<feature type="compositionally biased region" description="Basic and acidic residues" evidence="1">
    <location>
        <begin position="642"/>
        <end position="663"/>
    </location>
</feature>
<proteinExistence type="predicted"/>
<evidence type="ECO:0000313" key="3">
    <source>
        <dbReference type="EMBL" id="KZZ89535.1"/>
    </source>
</evidence>
<organism evidence="3 4">
    <name type="scientific">Ascosphaera apis ARSEF 7405</name>
    <dbReference type="NCBI Taxonomy" id="392613"/>
    <lineage>
        <taxon>Eukaryota</taxon>
        <taxon>Fungi</taxon>
        <taxon>Dikarya</taxon>
        <taxon>Ascomycota</taxon>
        <taxon>Pezizomycotina</taxon>
        <taxon>Eurotiomycetes</taxon>
        <taxon>Eurotiomycetidae</taxon>
        <taxon>Onygenales</taxon>
        <taxon>Ascosphaeraceae</taxon>
        <taxon>Ascosphaera</taxon>
    </lineage>
</organism>
<name>A0A167X1Z6_9EURO</name>
<evidence type="ECO:0000313" key="4">
    <source>
        <dbReference type="Proteomes" id="UP000242877"/>
    </source>
</evidence>